<evidence type="ECO:0000313" key="8">
    <source>
        <dbReference type="Proteomes" id="UP000069940"/>
    </source>
</evidence>
<evidence type="ECO:0000256" key="6">
    <source>
        <dbReference type="SAM" id="SignalP"/>
    </source>
</evidence>
<dbReference type="SUPFAM" id="SSF50729">
    <property type="entry name" value="PH domain-like"/>
    <property type="match status" value="1"/>
</dbReference>
<dbReference type="InterPro" id="IPR001611">
    <property type="entry name" value="Leu-rich_rpt"/>
</dbReference>
<dbReference type="InterPro" id="IPR011993">
    <property type="entry name" value="PH-like_dom_sf"/>
</dbReference>
<dbReference type="EnsemblMetazoa" id="AALFPA23_022206.R32893">
    <property type="protein sequence ID" value="AALFPA23_022206.P32893"/>
    <property type="gene ID" value="AALFPA23_022206"/>
</dbReference>
<dbReference type="PANTHER" id="PTHR24373:SF275">
    <property type="entry name" value="TIR DOMAIN-CONTAINING PROTEIN"/>
    <property type="match status" value="1"/>
</dbReference>
<dbReference type="SUPFAM" id="SSF52058">
    <property type="entry name" value="L domain-like"/>
    <property type="match status" value="1"/>
</dbReference>
<reference evidence="7" key="2">
    <citation type="submission" date="2025-05" db="UniProtKB">
        <authorList>
            <consortium name="EnsemblMetazoa"/>
        </authorList>
    </citation>
    <scope>IDENTIFICATION</scope>
    <source>
        <strain evidence="7">Foshan</strain>
    </source>
</reference>
<sequence length="856" mass="98430">MPSLGWCLCFLALWHGQLIDASPNNGIMVTKESSLGTQETSPDSMPQNTPGSLEKSPDSMPQNTPRSQEKSTGQSLQNTTGNVEKSATPPPPQNSNWNQKKWSPIISTQATAQKLNNQKTWDPLQTVVIRIIRHNHTYQFQLNGFDSDRRNNNISYAVDIIDVADLSPPVPNNTHWQFTYRSGEYSLTFSSYEEAKKFYQAMADAKEETSRLINQHQSSTDIVQQQNVNKIGESPVPTKHEQDEAHPSNPADSSTHQLHICSISTHYYDCQIQGVRIIEGVLHGFRHEPEKQRITFRDSVLRYVPKSLIDAFPKMELLNLNQAQVATIEENAFENATKLKELFLANNRLQTFPVNVLNGARNLEKLVLTSNHITNMAYSFESNILLNDLFVDKNKISQLPSFENIPNLKTFNGSSNALDHIEWNQFLRQTQLEDIDLSYNQLTNLDLQLSSKVLNTVDIRNNKLAKLRITLQMSHLNIENNVLSEFVIDQVCLLETLKMSNNKLASQPNFTNCQSLEILDVSNNALENFRYAEKLENLKKLNLAHNNLFEFSIPAKTKKQLKLNSLDLSHNKLSYLISLPSFTSLKKLKLNNNQLLGIHKNPLPKAVQYLYVSNNKWNCDDVTSFANLVKDQVQNCTAEFHLIHGICCKPYRKPFNDVLNEMVKHTYFHEQLNYDRLKNKCLQRQYNTQNTDIEKIRQLASEADRSRSQIYEEIASAKEKVTTKQSELNTIQNKHHKSDNFKSNMAILIENKREAYYVTKEGLITDKEMLSRVIHFVRQRNTFSTDLWNRRKNEAQSNHILFDQKTAEKEQIKANIDNLKIDHSEMKKKEKVLKKQMDELQKRVNKNAPSIYGKNG</sequence>
<feature type="compositionally biased region" description="Polar residues" evidence="5">
    <location>
        <begin position="59"/>
        <end position="85"/>
    </location>
</feature>
<feature type="region of interest" description="Disordered" evidence="5">
    <location>
        <begin position="210"/>
        <end position="256"/>
    </location>
</feature>
<evidence type="ECO:0000256" key="1">
    <source>
        <dbReference type="ARBA" id="ARBA00022614"/>
    </source>
</evidence>
<keyword evidence="8" id="KW-1185">Reference proteome</keyword>
<accession>A0ABM1ZW43</accession>
<feature type="compositionally biased region" description="Polar residues" evidence="5">
    <location>
        <begin position="211"/>
        <end position="229"/>
    </location>
</feature>
<feature type="signal peptide" evidence="6">
    <location>
        <begin position="1"/>
        <end position="21"/>
    </location>
</feature>
<dbReference type="PANTHER" id="PTHR24373">
    <property type="entry name" value="SLIT RELATED LEUCINE-RICH REPEAT NEURONAL PROTEIN"/>
    <property type="match status" value="1"/>
</dbReference>
<dbReference type="GeneID" id="109411523"/>
<dbReference type="Gene3D" id="2.30.29.30">
    <property type="entry name" value="Pleckstrin-homology domain (PH domain)/Phosphotyrosine-binding domain (PTB)"/>
    <property type="match status" value="1"/>
</dbReference>
<proteinExistence type="predicted"/>
<feature type="compositionally biased region" description="Polar residues" evidence="5">
    <location>
        <begin position="33"/>
        <end position="51"/>
    </location>
</feature>
<keyword evidence="1" id="KW-0433">Leucine-rich repeat</keyword>
<evidence type="ECO:0000256" key="3">
    <source>
        <dbReference type="ARBA" id="ARBA00022737"/>
    </source>
</evidence>
<evidence type="ECO:0000256" key="5">
    <source>
        <dbReference type="SAM" id="MobiDB-lite"/>
    </source>
</evidence>
<name>A0ABM1ZW43_AEDAL</name>
<dbReference type="PROSITE" id="PS51450">
    <property type="entry name" value="LRR"/>
    <property type="match status" value="1"/>
</dbReference>
<protein>
    <submittedName>
        <fullName evidence="7">Uncharacterized protein</fullName>
    </submittedName>
</protein>
<dbReference type="InterPro" id="IPR032675">
    <property type="entry name" value="LRR_dom_sf"/>
</dbReference>
<evidence type="ECO:0000256" key="2">
    <source>
        <dbReference type="ARBA" id="ARBA00022729"/>
    </source>
</evidence>
<evidence type="ECO:0000256" key="4">
    <source>
        <dbReference type="SAM" id="Coils"/>
    </source>
</evidence>
<feature type="coiled-coil region" evidence="4">
    <location>
        <begin position="802"/>
        <end position="843"/>
    </location>
</feature>
<feature type="chain" id="PRO_5046887812" evidence="6">
    <location>
        <begin position="22"/>
        <end position="856"/>
    </location>
</feature>
<feature type="region of interest" description="Disordered" evidence="5">
    <location>
        <begin position="33"/>
        <end position="99"/>
    </location>
</feature>
<dbReference type="PRINTS" id="PR00019">
    <property type="entry name" value="LEURICHRPT"/>
</dbReference>
<dbReference type="RefSeq" id="XP_062708372.1">
    <property type="nucleotide sequence ID" value="XM_062852388.1"/>
</dbReference>
<dbReference type="InterPro" id="IPR050328">
    <property type="entry name" value="Dev_Immune_Receptor"/>
</dbReference>
<dbReference type="SMART" id="SM00369">
    <property type="entry name" value="LRR_TYP"/>
    <property type="match status" value="6"/>
</dbReference>
<dbReference type="Proteomes" id="UP000069940">
    <property type="component" value="Unassembled WGS sequence"/>
</dbReference>
<reference evidence="8" key="1">
    <citation type="journal article" date="2015" name="Proc. Natl. Acad. Sci. U.S.A.">
        <title>Genome sequence of the Asian Tiger mosquito, Aedes albopictus, reveals insights into its biology, genetics, and evolution.</title>
        <authorList>
            <person name="Chen X.G."/>
            <person name="Jiang X."/>
            <person name="Gu J."/>
            <person name="Xu M."/>
            <person name="Wu Y."/>
            <person name="Deng Y."/>
            <person name="Zhang C."/>
            <person name="Bonizzoni M."/>
            <person name="Dermauw W."/>
            <person name="Vontas J."/>
            <person name="Armbruster P."/>
            <person name="Huang X."/>
            <person name="Yang Y."/>
            <person name="Zhang H."/>
            <person name="He W."/>
            <person name="Peng H."/>
            <person name="Liu Y."/>
            <person name="Wu K."/>
            <person name="Chen J."/>
            <person name="Lirakis M."/>
            <person name="Topalis P."/>
            <person name="Van Leeuwen T."/>
            <person name="Hall A.B."/>
            <person name="Jiang X."/>
            <person name="Thorpe C."/>
            <person name="Mueller R.L."/>
            <person name="Sun C."/>
            <person name="Waterhouse R.M."/>
            <person name="Yan G."/>
            <person name="Tu Z.J."/>
            <person name="Fang X."/>
            <person name="James A.A."/>
        </authorList>
    </citation>
    <scope>NUCLEOTIDE SEQUENCE [LARGE SCALE GENOMIC DNA]</scope>
    <source>
        <strain evidence="8">Foshan</strain>
    </source>
</reference>
<dbReference type="Pfam" id="PF13855">
    <property type="entry name" value="LRR_8"/>
    <property type="match status" value="1"/>
</dbReference>
<keyword evidence="3" id="KW-0677">Repeat</keyword>
<keyword evidence="2 6" id="KW-0732">Signal</keyword>
<keyword evidence="4" id="KW-0175">Coiled coil</keyword>
<dbReference type="Gene3D" id="3.80.10.10">
    <property type="entry name" value="Ribonuclease Inhibitor"/>
    <property type="match status" value="2"/>
</dbReference>
<organism evidence="7 8">
    <name type="scientific">Aedes albopictus</name>
    <name type="common">Asian tiger mosquito</name>
    <name type="synonym">Stegomyia albopicta</name>
    <dbReference type="NCBI Taxonomy" id="7160"/>
    <lineage>
        <taxon>Eukaryota</taxon>
        <taxon>Metazoa</taxon>
        <taxon>Ecdysozoa</taxon>
        <taxon>Arthropoda</taxon>
        <taxon>Hexapoda</taxon>
        <taxon>Insecta</taxon>
        <taxon>Pterygota</taxon>
        <taxon>Neoptera</taxon>
        <taxon>Endopterygota</taxon>
        <taxon>Diptera</taxon>
        <taxon>Nematocera</taxon>
        <taxon>Culicoidea</taxon>
        <taxon>Culicidae</taxon>
        <taxon>Culicinae</taxon>
        <taxon>Aedini</taxon>
        <taxon>Aedes</taxon>
        <taxon>Stegomyia</taxon>
    </lineage>
</organism>
<dbReference type="InterPro" id="IPR003591">
    <property type="entry name" value="Leu-rich_rpt_typical-subtyp"/>
</dbReference>
<evidence type="ECO:0000313" key="7">
    <source>
        <dbReference type="EnsemblMetazoa" id="AALFPA23_022206.P32893"/>
    </source>
</evidence>